<reference evidence="1 2" key="1">
    <citation type="journal article" date="2018" name="Sci. Rep.">
        <title>Comparative analysis of the Pocillopora damicornis genome highlights role of immune system in coral evolution.</title>
        <authorList>
            <person name="Cunning R."/>
            <person name="Bay R.A."/>
            <person name="Gillette P."/>
            <person name="Baker A.C."/>
            <person name="Traylor-Knowles N."/>
        </authorList>
    </citation>
    <scope>NUCLEOTIDE SEQUENCE [LARGE SCALE GENOMIC DNA]</scope>
    <source>
        <strain evidence="1">RSMAS</strain>
        <tissue evidence="1">Whole animal</tissue>
    </source>
</reference>
<dbReference type="AlphaFoldDB" id="A0A3M6UND7"/>
<accession>A0A3M6UND7</accession>
<evidence type="ECO:0000313" key="2">
    <source>
        <dbReference type="Proteomes" id="UP000275408"/>
    </source>
</evidence>
<name>A0A3M6UND7_POCDA</name>
<protein>
    <submittedName>
        <fullName evidence="1">Uncharacterized protein</fullName>
    </submittedName>
</protein>
<sequence>MSRRYDLSIDNIYAGNSPHANLLSTKTQLLSGADTSLQLLLPNNCITGSLDLHIPEWIWKKAGRILPQSNTIFPAPLRESKIRTFSIMSERGSIPHFVQPPVHAQISNQNKYVEGTLDKFVTWYKGQKIKGGLSSVMAINIDTRASGQKQGPKKQRKTRENVDFVLPMSSSFLDMATTSVTSSLTSVATR</sequence>
<dbReference type="Proteomes" id="UP000275408">
    <property type="component" value="Unassembled WGS sequence"/>
</dbReference>
<gene>
    <name evidence="1" type="ORF">pdam_00014083</name>
</gene>
<feature type="non-terminal residue" evidence="1">
    <location>
        <position position="190"/>
    </location>
</feature>
<comment type="caution">
    <text evidence="1">The sequence shown here is derived from an EMBL/GenBank/DDBJ whole genome shotgun (WGS) entry which is preliminary data.</text>
</comment>
<organism evidence="1 2">
    <name type="scientific">Pocillopora damicornis</name>
    <name type="common">Cauliflower coral</name>
    <name type="synonym">Millepora damicornis</name>
    <dbReference type="NCBI Taxonomy" id="46731"/>
    <lineage>
        <taxon>Eukaryota</taxon>
        <taxon>Metazoa</taxon>
        <taxon>Cnidaria</taxon>
        <taxon>Anthozoa</taxon>
        <taxon>Hexacorallia</taxon>
        <taxon>Scleractinia</taxon>
        <taxon>Astrocoeniina</taxon>
        <taxon>Pocilloporidae</taxon>
        <taxon>Pocillopora</taxon>
    </lineage>
</organism>
<evidence type="ECO:0000313" key="1">
    <source>
        <dbReference type="EMBL" id="RMX55176.1"/>
    </source>
</evidence>
<dbReference type="EMBL" id="RCHS01001112">
    <property type="protein sequence ID" value="RMX55176.1"/>
    <property type="molecule type" value="Genomic_DNA"/>
</dbReference>
<keyword evidence="2" id="KW-1185">Reference proteome</keyword>
<proteinExistence type="predicted"/>